<name>A0A6A5G0W0_CAERE</name>
<evidence type="ECO:0008006" key="4">
    <source>
        <dbReference type="Google" id="ProtNLM"/>
    </source>
</evidence>
<feature type="chain" id="PRO_5025513400" description="Peptidase M13 N-terminal domain-containing protein" evidence="1">
    <location>
        <begin position="20"/>
        <end position="108"/>
    </location>
</feature>
<sequence length="108" mass="12935">MWRFLLLFFCLHGLRDATALPDQRLPGNIIRDHIKKYLDFSVDPCEDFYAHVCPTKFNLNFLSDLMNNKTELVHEHKKKNPEYSLWMDVYDGTMDEMKDFFSAKERKV</sequence>
<dbReference type="KEGG" id="crq:GCK72_025057"/>
<dbReference type="Proteomes" id="UP000483820">
    <property type="component" value="Chromosome X"/>
</dbReference>
<proteinExistence type="predicted"/>
<gene>
    <name evidence="2" type="ORF">GCK72_025057</name>
</gene>
<organism evidence="2 3">
    <name type="scientific">Caenorhabditis remanei</name>
    <name type="common">Caenorhabditis vulgaris</name>
    <dbReference type="NCBI Taxonomy" id="31234"/>
    <lineage>
        <taxon>Eukaryota</taxon>
        <taxon>Metazoa</taxon>
        <taxon>Ecdysozoa</taxon>
        <taxon>Nematoda</taxon>
        <taxon>Chromadorea</taxon>
        <taxon>Rhabditida</taxon>
        <taxon>Rhabditina</taxon>
        <taxon>Rhabditomorpha</taxon>
        <taxon>Rhabditoidea</taxon>
        <taxon>Rhabditidae</taxon>
        <taxon>Peloderinae</taxon>
        <taxon>Caenorhabditis</taxon>
    </lineage>
</organism>
<dbReference type="GeneID" id="78777874"/>
<comment type="caution">
    <text evidence="2">The sequence shown here is derived from an EMBL/GenBank/DDBJ whole genome shotgun (WGS) entry which is preliminary data.</text>
</comment>
<evidence type="ECO:0000313" key="2">
    <source>
        <dbReference type="EMBL" id="KAF1748590.1"/>
    </source>
</evidence>
<accession>A0A6A5G0W0</accession>
<dbReference type="AlphaFoldDB" id="A0A6A5G0W0"/>
<evidence type="ECO:0000256" key="1">
    <source>
        <dbReference type="SAM" id="SignalP"/>
    </source>
</evidence>
<keyword evidence="1" id="KW-0732">Signal</keyword>
<reference evidence="2 3" key="1">
    <citation type="submission" date="2019-12" db="EMBL/GenBank/DDBJ databases">
        <title>Chromosome-level assembly of the Caenorhabditis remanei genome.</title>
        <authorList>
            <person name="Teterina A.A."/>
            <person name="Willis J.H."/>
            <person name="Phillips P.C."/>
        </authorList>
    </citation>
    <scope>NUCLEOTIDE SEQUENCE [LARGE SCALE GENOMIC DNA]</scope>
    <source>
        <strain evidence="2 3">PX506</strain>
        <tissue evidence="2">Whole organism</tissue>
    </source>
</reference>
<dbReference type="SUPFAM" id="SSF55486">
    <property type="entry name" value="Metalloproteases ('zincins'), catalytic domain"/>
    <property type="match status" value="1"/>
</dbReference>
<protein>
    <recommendedName>
        <fullName evidence="4">Peptidase M13 N-terminal domain-containing protein</fullName>
    </recommendedName>
</protein>
<dbReference type="EMBL" id="WUAV01000006">
    <property type="protein sequence ID" value="KAF1748590.1"/>
    <property type="molecule type" value="Genomic_DNA"/>
</dbReference>
<dbReference type="CTD" id="78777874"/>
<feature type="signal peptide" evidence="1">
    <location>
        <begin position="1"/>
        <end position="19"/>
    </location>
</feature>
<evidence type="ECO:0000313" key="3">
    <source>
        <dbReference type="Proteomes" id="UP000483820"/>
    </source>
</evidence>
<dbReference type="RefSeq" id="XP_053579744.1">
    <property type="nucleotide sequence ID" value="XM_053736178.1"/>
</dbReference>